<dbReference type="GO" id="GO:0005509">
    <property type="term" value="F:calcium ion binding"/>
    <property type="evidence" value="ECO:0007669"/>
    <property type="project" value="InterPro"/>
</dbReference>
<protein>
    <recommendedName>
        <fullName evidence="3">EF-hand domain-containing protein</fullName>
    </recommendedName>
</protein>
<dbReference type="PROSITE" id="PS50222">
    <property type="entry name" value="EF_HAND_2"/>
    <property type="match status" value="1"/>
</dbReference>
<evidence type="ECO:0000256" key="1">
    <source>
        <dbReference type="SAM" id="MobiDB-lite"/>
    </source>
</evidence>
<evidence type="ECO:0000259" key="3">
    <source>
        <dbReference type="PROSITE" id="PS50222"/>
    </source>
</evidence>
<evidence type="ECO:0000256" key="2">
    <source>
        <dbReference type="SAM" id="SignalP"/>
    </source>
</evidence>
<dbReference type="Proteomes" id="UP001214043">
    <property type="component" value="Chromosome"/>
</dbReference>
<dbReference type="InterPro" id="IPR018247">
    <property type="entry name" value="EF_Hand_1_Ca_BS"/>
</dbReference>
<dbReference type="RefSeq" id="WP_274493035.1">
    <property type="nucleotide sequence ID" value="NZ_CP118166.1"/>
</dbReference>
<name>A0AAE9ZEC5_9PROT</name>
<dbReference type="InterPro" id="IPR002048">
    <property type="entry name" value="EF_hand_dom"/>
</dbReference>
<reference evidence="4" key="1">
    <citation type="submission" date="2023-02" db="EMBL/GenBank/DDBJ databases">
        <title>Genome sequence of Hyphococcus flavus.</title>
        <authorList>
            <person name="Rong J.-C."/>
            <person name="Zhao Q."/>
            <person name="Yi M."/>
            <person name="Wu J.-Y."/>
        </authorList>
    </citation>
    <scope>NUCLEOTIDE SEQUENCE</scope>
    <source>
        <strain evidence="4">MCCC 1K03223</strain>
    </source>
</reference>
<proteinExistence type="predicted"/>
<feature type="compositionally biased region" description="Polar residues" evidence="1">
    <location>
        <begin position="38"/>
        <end position="49"/>
    </location>
</feature>
<dbReference type="SUPFAM" id="SSF47473">
    <property type="entry name" value="EF-hand"/>
    <property type="match status" value="1"/>
</dbReference>
<dbReference type="PROSITE" id="PS00018">
    <property type="entry name" value="EF_HAND_1"/>
    <property type="match status" value="1"/>
</dbReference>
<keyword evidence="2" id="KW-0732">Signal</keyword>
<sequence length="183" mass="19707">MLRQSILGISTLALMTATACADEGTRASSDDTASSSTETAIKTSSQSTILDAAQVKTKSEAKLYAESEFKQADINNDGSVDKNEFIAYAAVRAPMNVTATPGELDTKSMSDQKSAMTDEPESAEQQFSEISNGDEKISETEMVESRVAQFEEADANDDQQLDQTEREKFIQLAQLKPSAGTSL</sequence>
<feature type="region of interest" description="Disordered" evidence="1">
    <location>
        <begin position="23"/>
        <end position="49"/>
    </location>
</feature>
<feature type="region of interest" description="Disordered" evidence="1">
    <location>
        <begin position="99"/>
        <end position="139"/>
    </location>
</feature>
<dbReference type="InterPro" id="IPR011992">
    <property type="entry name" value="EF-hand-dom_pair"/>
</dbReference>
<feature type="signal peptide" evidence="2">
    <location>
        <begin position="1"/>
        <end position="21"/>
    </location>
</feature>
<feature type="domain" description="EF-hand" evidence="3">
    <location>
        <begin position="60"/>
        <end position="95"/>
    </location>
</feature>
<dbReference type="PROSITE" id="PS51257">
    <property type="entry name" value="PROKAR_LIPOPROTEIN"/>
    <property type="match status" value="1"/>
</dbReference>
<evidence type="ECO:0000313" key="5">
    <source>
        <dbReference type="Proteomes" id="UP001214043"/>
    </source>
</evidence>
<accession>A0AAE9ZEC5</accession>
<dbReference type="AlphaFoldDB" id="A0AAE9ZEC5"/>
<dbReference type="EMBL" id="CP118166">
    <property type="protein sequence ID" value="WDI31203.1"/>
    <property type="molecule type" value="Genomic_DNA"/>
</dbReference>
<keyword evidence="5" id="KW-1185">Reference proteome</keyword>
<evidence type="ECO:0000313" key="4">
    <source>
        <dbReference type="EMBL" id="WDI31203.1"/>
    </source>
</evidence>
<gene>
    <name evidence="4" type="ORF">PUV54_14725</name>
</gene>
<dbReference type="Gene3D" id="1.10.238.10">
    <property type="entry name" value="EF-hand"/>
    <property type="match status" value="1"/>
</dbReference>
<feature type="chain" id="PRO_5042202853" description="EF-hand domain-containing protein" evidence="2">
    <location>
        <begin position="22"/>
        <end position="183"/>
    </location>
</feature>
<organism evidence="4 5">
    <name type="scientific">Hyphococcus flavus</name>
    <dbReference type="NCBI Taxonomy" id="1866326"/>
    <lineage>
        <taxon>Bacteria</taxon>
        <taxon>Pseudomonadati</taxon>
        <taxon>Pseudomonadota</taxon>
        <taxon>Alphaproteobacteria</taxon>
        <taxon>Parvularculales</taxon>
        <taxon>Parvularculaceae</taxon>
        <taxon>Hyphococcus</taxon>
    </lineage>
</organism>
<dbReference type="KEGG" id="hfl:PUV54_14725"/>